<feature type="region of interest" description="Disordered" evidence="9">
    <location>
        <begin position="333"/>
        <end position="352"/>
    </location>
</feature>
<dbReference type="Proteomes" id="UP000613177">
    <property type="component" value="Unassembled WGS sequence"/>
</dbReference>
<evidence type="ECO:0000256" key="6">
    <source>
        <dbReference type="ARBA" id="ARBA00023034"/>
    </source>
</evidence>
<feature type="compositionally biased region" description="Low complexity" evidence="9">
    <location>
        <begin position="337"/>
        <end position="352"/>
    </location>
</feature>
<keyword evidence="12" id="KW-1185">Reference proteome</keyword>
<reference evidence="11" key="1">
    <citation type="submission" date="2021-01" db="EMBL/GenBank/DDBJ databases">
        <title>Metabolic potential, ecology and presence of endohyphal bacteria is reflected in genomic diversity of Mucoromycotina.</title>
        <authorList>
            <person name="Muszewska A."/>
            <person name="Okrasinska A."/>
            <person name="Steczkiewicz K."/>
            <person name="Drgas O."/>
            <person name="Orlowska M."/>
            <person name="Perlinska-Lenart U."/>
            <person name="Aleksandrzak-Piekarczyk T."/>
            <person name="Szatraj K."/>
            <person name="Zielenkiewicz U."/>
            <person name="Pilsyk S."/>
            <person name="Malc E."/>
            <person name="Mieczkowski P."/>
            <person name="Kruszewska J.S."/>
            <person name="Biernat P."/>
            <person name="Pawlowska J."/>
        </authorList>
    </citation>
    <scope>NUCLEOTIDE SEQUENCE</scope>
    <source>
        <strain evidence="11">WA0000018081</strain>
    </source>
</reference>
<keyword evidence="6" id="KW-0333">Golgi apparatus</keyword>
<keyword evidence="4" id="KW-0813">Transport</keyword>
<evidence type="ECO:0000256" key="4">
    <source>
        <dbReference type="ARBA" id="ARBA00022448"/>
    </source>
</evidence>
<dbReference type="SMART" id="SM00762">
    <property type="entry name" value="Cog4"/>
    <property type="match status" value="1"/>
</dbReference>
<evidence type="ECO:0000256" key="3">
    <source>
        <dbReference type="ARBA" id="ARBA00020975"/>
    </source>
</evidence>
<gene>
    <name evidence="11" type="ORF">INT48_006332</name>
</gene>
<comment type="similarity">
    <text evidence="2">Belongs to the COG4 family.</text>
</comment>
<dbReference type="InterPro" id="IPR048680">
    <property type="entry name" value="COG4_N"/>
</dbReference>
<keyword evidence="5" id="KW-0653">Protein transport</keyword>
<organism evidence="11 12">
    <name type="scientific">Thamnidium elegans</name>
    <dbReference type="NCBI Taxonomy" id="101142"/>
    <lineage>
        <taxon>Eukaryota</taxon>
        <taxon>Fungi</taxon>
        <taxon>Fungi incertae sedis</taxon>
        <taxon>Mucoromycota</taxon>
        <taxon>Mucoromycotina</taxon>
        <taxon>Mucoromycetes</taxon>
        <taxon>Mucorales</taxon>
        <taxon>Mucorineae</taxon>
        <taxon>Mucoraceae</taxon>
        <taxon>Thamnidium</taxon>
    </lineage>
</organism>
<evidence type="ECO:0000256" key="8">
    <source>
        <dbReference type="ARBA" id="ARBA00031340"/>
    </source>
</evidence>
<proteinExistence type="inferred from homology"/>
<comment type="subcellular location">
    <subcellularLocation>
        <location evidence="1">Golgi apparatus membrane</location>
        <topology evidence="1">Peripheral membrane protein</topology>
    </subcellularLocation>
</comment>
<dbReference type="Pfam" id="PF20663">
    <property type="entry name" value="COG4_N"/>
    <property type="match status" value="1"/>
</dbReference>
<comment type="caution">
    <text evidence="11">The sequence shown here is derived from an EMBL/GenBank/DDBJ whole genome shotgun (WGS) entry which is preliminary data.</text>
</comment>
<name>A0A8H7SHY3_9FUNG</name>
<dbReference type="GO" id="GO:0000139">
    <property type="term" value="C:Golgi membrane"/>
    <property type="evidence" value="ECO:0007669"/>
    <property type="project" value="UniProtKB-SubCell"/>
</dbReference>
<evidence type="ECO:0000256" key="2">
    <source>
        <dbReference type="ARBA" id="ARBA00009215"/>
    </source>
</evidence>
<dbReference type="PANTHER" id="PTHR24016:SF0">
    <property type="entry name" value="CONSERVED OLIGOMERIC GOLGI COMPLEX SUBUNIT 4"/>
    <property type="match status" value="1"/>
</dbReference>
<dbReference type="PANTHER" id="PTHR24016">
    <property type="entry name" value="CONSERVED OLIGOMERIC GOLGI COMPLEX SUBUNIT 4"/>
    <property type="match status" value="1"/>
</dbReference>
<feature type="domain" description="COG4 transport protein middle alpha-helical bundle" evidence="10">
    <location>
        <begin position="178"/>
        <end position="513"/>
    </location>
</feature>
<sequence>MPSAISISPDVKESLLSKDFESLTNIDEVREYLRLIDEEETRIDTCLDTMLSQEQDLDSSLSILASLGPRLNQLKSNSTRVIDTVDKTSRLAEVISDKVRQLDQEQSRAREAIKYVEDVQELKYCVASLQDAMSKKQYDEAAVLLQRASKIDTAILNGSLAEFTVSTSENPDHPAKTLADAKANLFEIFSRKFDDAVAQRNQADITRYFKLFPLINCQTEGLDKYSRFVCNIIKARCQDEIQSGLIAAPTYFADALTRLFENIAVIIDQHQPLVEAHYGKGKMLRVIQRLQEESDVQSVIILDRFLQTRRLESKLVEIQVLLIAMMRNNTTYTLNRPGTPTGTSPGQSTESTNPLVEHRQLDANLFELSLICQRSVLFNSFINERANDEMEILESDDNEKEMVMKGKDSRYYGSNGLLLSSGLTKRVRELMNSYLVIDEYLLKKSIDKAMKLDDYDPTTSQTSTCVDDVFFILKTVINRCISTYEPEVVGSTVRTTLKTLEVGYINQFQQKMSTVFTAYDTTGRNAERAIEMAKISYMVILNNLDVSTEYTHRLVKEVQPSITTGIWLNEENDVEKTMGYIKDFEEVANKFRQLLQNGLDQLLNQILKPRIRPLFQDAYREVKYVLEEEEYNEADIEERFVKRFRRGFENLIGIYRRTLTDNNFSTLMGLILEALTSQWERIVFQTRFNQYGALRFDKDLRSVIHYLSTLTEWLSRDRFTRLNQMSTLLNFEEPSEIYDFWGQKAGPVSWRLTVTEVKKILALRLDFDAEEVANLLPKKTIYRPNSINVPVHAPEVPEVPEFFEYDYVEIRGNFLFDREEEAEMLEKYLEQLQRWIYLNNFRPLYCLKDNHITPFFYQQSIKRISQKILLELFSADRDTRLKELLRNLRCNSDQAEVRLTAKSIVVIILTYFGGSYGIAQYTLFIS</sequence>
<dbReference type="AlphaFoldDB" id="A0A8H7SHY3"/>
<dbReference type="Pfam" id="PF20662">
    <property type="entry name" value="COG4_C"/>
    <property type="match status" value="1"/>
</dbReference>
<evidence type="ECO:0000256" key="9">
    <source>
        <dbReference type="SAM" id="MobiDB-lite"/>
    </source>
</evidence>
<keyword evidence="7" id="KW-0472">Membrane</keyword>
<dbReference type="GO" id="GO:0015031">
    <property type="term" value="P:protein transport"/>
    <property type="evidence" value="ECO:0007669"/>
    <property type="project" value="UniProtKB-KW"/>
</dbReference>
<dbReference type="Gene3D" id="1.10.287.1060">
    <property type="entry name" value="ESAT-6-like"/>
    <property type="match status" value="1"/>
</dbReference>
<evidence type="ECO:0000256" key="1">
    <source>
        <dbReference type="ARBA" id="ARBA00004395"/>
    </source>
</evidence>
<evidence type="ECO:0000259" key="10">
    <source>
        <dbReference type="SMART" id="SM00762"/>
    </source>
</evidence>
<accession>A0A8H7SHY3</accession>
<dbReference type="Pfam" id="PF08318">
    <property type="entry name" value="COG4_m"/>
    <property type="match status" value="1"/>
</dbReference>
<dbReference type="InterPro" id="IPR048684">
    <property type="entry name" value="COG4_C"/>
</dbReference>
<evidence type="ECO:0000313" key="12">
    <source>
        <dbReference type="Proteomes" id="UP000613177"/>
    </source>
</evidence>
<dbReference type="EMBL" id="JAEPRE010000185">
    <property type="protein sequence ID" value="KAG2230744.1"/>
    <property type="molecule type" value="Genomic_DNA"/>
</dbReference>
<dbReference type="InterPro" id="IPR013167">
    <property type="entry name" value="COG4_M"/>
</dbReference>
<dbReference type="InterPro" id="IPR048682">
    <property type="entry name" value="COG4"/>
</dbReference>
<evidence type="ECO:0000313" key="11">
    <source>
        <dbReference type="EMBL" id="KAG2230744.1"/>
    </source>
</evidence>
<protein>
    <recommendedName>
        <fullName evidence="3">Conserved oligomeric Golgi complex subunit 4</fullName>
    </recommendedName>
    <alternativeName>
        <fullName evidence="8">Component of oligomeric Golgi complex 4</fullName>
    </alternativeName>
</protein>
<dbReference type="Gene3D" id="1.20.58.1970">
    <property type="match status" value="1"/>
</dbReference>
<evidence type="ECO:0000256" key="5">
    <source>
        <dbReference type="ARBA" id="ARBA00022927"/>
    </source>
</evidence>
<evidence type="ECO:0000256" key="7">
    <source>
        <dbReference type="ARBA" id="ARBA00023136"/>
    </source>
</evidence>